<keyword evidence="1" id="KW-0472">Membrane</keyword>
<evidence type="ECO:0000313" key="3">
    <source>
        <dbReference type="Proteomes" id="UP000248057"/>
    </source>
</evidence>
<dbReference type="GeneID" id="86063611"/>
<evidence type="ECO:0000256" key="1">
    <source>
        <dbReference type="SAM" id="Phobius"/>
    </source>
</evidence>
<dbReference type="EMBL" id="QJKD01000013">
    <property type="protein sequence ID" value="PXX49732.1"/>
    <property type="molecule type" value="Genomic_DNA"/>
</dbReference>
<proteinExistence type="predicted"/>
<sequence length="243" mass="28035">MDRNTSGSNSFGSRKIIILVMGVCLLCAVAGLLFHTKAKASWRPSDQKREEIAEIFEVYQPYGLRYDKKDNRLYYNGALVRYFEDVVDDDHYKEWPNQDGTVDIYALHDERGGVTSLELFDDQAFADRTPSLRSALCELQITENINGYTDDGEAPFNGGGNDEKLNEYIKDTIEEAYTVYQQYGLTYDRESDRLYYESELVGYFEDKELEHYFGPFDDSSIKIYAVRDKKGELSGLNIKRDEN</sequence>
<keyword evidence="3" id="KW-1185">Reference proteome</keyword>
<dbReference type="RefSeq" id="WP_110324796.1">
    <property type="nucleotide sequence ID" value="NZ_QJKD01000013.1"/>
</dbReference>
<dbReference type="AlphaFoldDB" id="A0A2V3Y0V9"/>
<reference evidence="2 3" key="1">
    <citation type="submission" date="2018-05" db="EMBL/GenBank/DDBJ databases">
        <title>Genomic Encyclopedia of Type Strains, Phase IV (KMG-IV): sequencing the most valuable type-strain genomes for metagenomic binning, comparative biology and taxonomic classification.</title>
        <authorList>
            <person name="Goeker M."/>
        </authorList>
    </citation>
    <scope>NUCLEOTIDE SEQUENCE [LARGE SCALE GENOMIC DNA]</scope>
    <source>
        <strain evidence="2 3">DSM 24995</strain>
    </source>
</reference>
<accession>A0A2V3Y0V9</accession>
<keyword evidence="1" id="KW-1133">Transmembrane helix</keyword>
<evidence type="ECO:0000313" key="2">
    <source>
        <dbReference type="EMBL" id="PXX49732.1"/>
    </source>
</evidence>
<gene>
    <name evidence="2" type="ORF">DFR60_113117</name>
</gene>
<protein>
    <submittedName>
        <fullName evidence="2">Uncharacterized protein</fullName>
    </submittedName>
</protein>
<feature type="transmembrane region" description="Helical" evidence="1">
    <location>
        <begin position="16"/>
        <end position="34"/>
    </location>
</feature>
<name>A0A2V3Y0V9_9FIRM</name>
<dbReference type="Proteomes" id="UP000248057">
    <property type="component" value="Unassembled WGS sequence"/>
</dbReference>
<comment type="caution">
    <text evidence="2">The sequence shown here is derived from an EMBL/GenBank/DDBJ whole genome shotgun (WGS) entry which is preliminary data.</text>
</comment>
<organism evidence="2 3">
    <name type="scientific">Hungatella effluvii</name>
    <dbReference type="NCBI Taxonomy" id="1096246"/>
    <lineage>
        <taxon>Bacteria</taxon>
        <taxon>Bacillati</taxon>
        <taxon>Bacillota</taxon>
        <taxon>Clostridia</taxon>
        <taxon>Lachnospirales</taxon>
        <taxon>Lachnospiraceae</taxon>
        <taxon>Hungatella</taxon>
    </lineage>
</organism>
<keyword evidence="1" id="KW-0812">Transmembrane</keyword>